<feature type="transmembrane region" description="Helical" evidence="6">
    <location>
        <begin position="114"/>
        <end position="136"/>
    </location>
</feature>
<feature type="transmembrane region" description="Helical" evidence="6">
    <location>
        <begin position="376"/>
        <end position="396"/>
    </location>
</feature>
<keyword evidence="4 6" id="KW-1133">Transmembrane helix</keyword>
<keyword evidence="2" id="KW-1003">Cell membrane</keyword>
<dbReference type="PROSITE" id="PS50850">
    <property type="entry name" value="MFS"/>
    <property type="match status" value="1"/>
</dbReference>
<evidence type="ECO:0000256" key="3">
    <source>
        <dbReference type="ARBA" id="ARBA00022692"/>
    </source>
</evidence>
<dbReference type="SUPFAM" id="SSF103473">
    <property type="entry name" value="MFS general substrate transporter"/>
    <property type="match status" value="1"/>
</dbReference>
<dbReference type="STRING" id="1134406.ADN00_01395"/>
<protein>
    <recommendedName>
        <fullName evidence="7">Major facilitator superfamily (MFS) profile domain-containing protein</fullName>
    </recommendedName>
</protein>
<dbReference type="Pfam" id="PF07690">
    <property type="entry name" value="MFS_1"/>
    <property type="match status" value="1"/>
</dbReference>
<accession>A0A0P6XCB4</accession>
<keyword evidence="9" id="KW-1185">Reference proteome</keyword>
<evidence type="ECO:0000313" key="8">
    <source>
        <dbReference type="EMBL" id="KPL80529.1"/>
    </source>
</evidence>
<feature type="transmembrane region" description="Helical" evidence="6">
    <location>
        <begin position="90"/>
        <end position="108"/>
    </location>
</feature>
<name>A0A0P6XCB4_9CHLR</name>
<comment type="caution">
    <text evidence="8">The sequence shown here is derived from an EMBL/GenBank/DDBJ whole genome shotgun (WGS) entry which is preliminary data.</text>
</comment>
<evidence type="ECO:0000256" key="5">
    <source>
        <dbReference type="ARBA" id="ARBA00023136"/>
    </source>
</evidence>
<evidence type="ECO:0000256" key="4">
    <source>
        <dbReference type="ARBA" id="ARBA00022989"/>
    </source>
</evidence>
<dbReference type="AlphaFoldDB" id="A0A0P6XCB4"/>
<dbReference type="PANTHER" id="PTHR43124:SF3">
    <property type="entry name" value="CHLORAMPHENICOL EFFLUX PUMP RV0191"/>
    <property type="match status" value="1"/>
</dbReference>
<dbReference type="InterPro" id="IPR050189">
    <property type="entry name" value="MFS_Efflux_Transporters"/>
</dbReference>
<reference evidence="8 9" key="1">
    <citation type="submission" date="2015-07" db="EMBL/GenBank/DDBJ databases">
        <title>Genome sequence of Ornatilinea apprima DSM 23815.</title>
        <authorList>
            <person name="Hemp J."/>
            <person name="Ward L.M."/>
            <person name="Pace L.A."/>
            <person name="Fischer W.W."/>
        </authorList>
    </citation>
    <scope>NUCLEOTIDE SEQUENCE [LARGE SCALE GENOMIC DNA]</scope>
    <source>
        <strain evidence="8 9">P3M-1</strain>
    </source>
</reference>
<organism evidence="8 9">
    <name type="scientific">Ornatilinea apprima</name>
    <dbReference type="NCBI Taxonomy" id="1134406"/>
    <lineage>
        <taxon>Bacteria</taxon>
        <taxon>Bacillati</taxon>
        <taxon>Chloroflexota</taxon>
        <taxon>Anaerolineae</taxon>
        <taxon>Anaerolineales</taxon>
        <taxon>Anaerolineaceae</taxon>
        <taxon>Ornatilinea</taxon>
    </lineage>
</organism>
<evidence type="ECO:0000256" key="6">
    <source>
        <dbReference type="SAM" id="Phobius"/>
    </source>
</evidence>
<dbReference type="OrthoDB" id="152712at2"/>
<proteinExistence type="predicted"/>
<dbReference type="RefSeq" id="WP_075061173.1">
    <property type="nucleotide sequence ID" value="NZ_LGCL01000004.1"/>
</dbReference>
<dbReference type="Proteomes" id="UP000050417">
    <property type="component" value="Unassembled WGS sequence"/>
</dbReference>
<sequence>MSHSPFDPVSASSITARRPVSLAGQVTLFGLSRFVFNISLRMVYPFLAFFARGLGVDLYAISSVITYRSLGGILTPFITPIADRYGRKTGMLLGVGLFVLGSLAILIWPVYPVFVLTLCLHSLGVFIFAPSIQAYISDHVPYFQRGRVLALVEISWAASFFAGIPLVGLLFETYGWFAVFPILAVLSIIVFVVVLSVVPADAPDGARGQAASLLDGARQIVASKAAVAALLMGLLYNIANDVFGVVFGVWLEDSFGLKIAALGAASAVIGIAELGGESLTAGWVDRIGKQRAIFIGLTANCLVSLALPFLGRSLPGALVGLFLFYISYEITVVSSMPIVTEIVPGARATMLGLNVAALSAGRGVGAFLSARLFTSFGIWANLLAALLFDVLAIAALSQIRMDAHGQQTGEKPV</sequence>
<feature type="transmembrane region" description="Helical" evidence="6">
    <location>
        <begin position="292"/>
        <end position="311"/>
    </location>
</feature>
<dbReference type="InterPro" id="IPR011701">
    <property type="entry name" value="MFS"/>
</dbReference>
<feature type="transmembrane region" description="Helical" evidence="6">
    <location>
        <begin position="177"/>
        <end position="200"/>
    </location>
</feature>
<dbReference type="InterPro" id="IPR036259">
    <property type="entry name" value="MFS_trans_sf"/>
</dbReference>
<keyword evidence="5 6" id="KW-0472">Membrane</keyword>
<feature type="transmembrane region" description="Helical" evidence="6">
    <location>
        <begin position="259"/>
        <end position="280"/>
    </location>
</feature>
<dbReference type="GO" id="GO:0022857">
    <property type="term" value="F:transmembrane transporter activity"/>
    <property type="evidence" value="ECO:0007669"/>
    <property type="project" value="InterPro"/>
</dbReference>
<evidence type="ECO:0000313" key="9">
    <source>
        <dbReference type="Proteomes" id="UP000050417"/>
    </source>
</evidence>
<evidence type="ECO:0000259" key="7">
    <source>
        <dbReference type="PROSITE" id="PS50850"/>
    </source>
</evidence>
<feature type="transmembrane region" description="Helical" evidence="6">
    <location>
        <begin position="351"/>
        <end position="370"/>
    </location>
</feature>
<dbReference type="GO" id="GO:0005886">
    <property type="term" value="C:plasma membrane"/>
    <property type="evidence" value="ECO:0007669"/>
    <property type="project" value="UniProtKB-SubCell"/>
</dbReference>
<evidence type="ECO:0000256" key="2">
    <source>
        <dbReference type="ARBA" id="ARBA00022475"/>
    </source>
</evidence>
<dbReference type="InterPro" id="IPR020846">
    <property type="entry name" value="MFS_dom"/>
</dbReference>
<gene>
    <name evidence="8" type="ORF">ADN00_01395</name>
</gene>
<evidence type="ECO:0000256" key="1">
    <source>
        <dbReference type="ARBA" id="ARBA00004651"/>
    </source>
</evidence>
<feature type="transmembrane region" description="Helical" evidence="6">
    <location>
        <begin position="148"/>
        <end position="171"/>
    </location>
</feature>
<dbReference type="EMBL" id="LGCL01000004">
    <property type="protein sequence ID" value="KPL80529.1"/>
    <property type="molecule type" value="Genomic_DNA"/>
</dbReference>
<dbReference type="Gene3D" id="1.20.1250.20">
    <property type="entry name" value="MFS general substrate transporter like domains"/>
    <property type="match status" value="1"/>
</dbReference>
<dbReference type="PANTHER" id="PTHR43124">
    <property type="entry name" value="PURINE EFFLUX PUMP PBUE"/>
    <property type="match status" value="1"/>
</dbReference>
<comment type="subcellular location">
    <subcellularLocation>
        <location evidence="1">Cell membrane</location>
        <topology evidence="1">Multi-pass membrane protein</topology>
    </subcellularLocation>
</comment>
<feature type="transmembrane region" description="Helical" evidence="6">
    <location>
        <begin position="221"/>
        <end position="239"/>
    </location>
</feature>
<keyword evidence="3 6" id="KW-0812">Transmembrane</keyword>
<feature type="domain" description="Major facilitator superfamily (MFS) profile" evidence="7">
    <location>
        <begin position="25"/>
        <end position="398"/>
    </location>
</feature>
<feature type="transmembrane region" description="Helical" evidence="6">
    <location>
        <begin position="317"/>
        <end position="339"/>
    </location>
</feature>